<dbReference type="PANTHER" id="PTHR22916:SF3">
    <property type="entry name" value="UDP-GLCNAC:BETAGAL BETA-1,3-N-ACETYLGLUCOSAMINYLTRANSFERASE-LIKE PROTEIN 1"/>
    <property type="match status" value="1"/>
</dbReference>
<reference evidence="3 4" key="1">
    <citation type="submission" date="2020-12" db="EMBL/GenBank/DDBJ databases">
        <title>FDA dAtabase for Regulatory Grade micrObial Sequences (FDA-ARGOS): Supporting development and validation of Infectious Disease Dx tests.</title>
        <authorList>
            <person name="Sproer C."/>
            <person name="Gronow S."/>
            <person name="Severitt S."/>
            <person name="Schroder I."/>
            <person name="Tallon L."/>
            <person name="Sadzewicz L."/>
            <person name="Zhao X."/>
            <person name="Boylan J."/>
            <person name="Ott S."/>
            <person name="Bowen H."/>
            <person name="Vavikolanu K."/>
            <person name="Mehta A."/>
            <person name="Aluvathingal J."/>
            <person name="Nadendla S."/>
            <person name="Lowell S."/>
            <person name="Myers T."/>
            <person name="Yan Y."/>
            <person name="Sichtig H."/>
        </authorList>
    </citation>
    <scope>NUCLEOTIDE SEQUENCE [LARGE SCALE GENOMIC DNA]</scope>
    <source>
        <strain evidence="3 4">FDAARGOS_911</strain>
    </source>
</reference>
<dbReference type="OrthoDB" id="2136725at2"/>
<name>A0A0X8FEP8_9LACT</name>
<dbReference type="Proteomes" id="UP001069145">
    <property type="component" value="Unassembled WGS sequence"/>
</dbReference>
<organism evidence="3 4">
    <name type="scientific">Aerococcus urinae</name>
    <dbReference type="NCBI Taxonomy" id="1376"/>
    <lineage>
        <taxon>Bacteria</taxon>
        <taxon>Bacillati</taxon>
        <taxon>Bacillota</taxon>
        <taxon>Bacilli</taxon>
        <taxon>Lactobacillales</taxon>
        <taxon>Aerococcaceae</taxon>
        <taxon>Aerococcus</taxon>
    </lineage>
</organism>
<dbReference type="PANTHER" id="PTHR22916">
    <property type="entry name" value="GLYCOSYLTRANSFERASE"/>
    <property type="match status" value="1"/>
</dbReference>
<sequence length="310" mass="36393">MLVSIIIAAYNEEKNIARMLDCIMNQSYSELEVIIIDDGSTDTTSTICKKYAEKDSRFHYHYKENGGVAAARNLGLKLMTGNLVTFLDGDDYIENNFIEKLNEYFHNKKDIDLAICSYYQNNKLIKFNESIEDREYVLLDIIRPDGSKGYLWNKLFSTHIIRENEIEFDEKIKVTSDLPFVVEYVLNCNRIKYLSKPLINYSINEGSISNNLYNKKILTQIYSSQLCIDLLKRENIDNSIVQKYIESYFRMLTGTILKKKFNTTLDELLYLKDSLYKYEFTNIEHKITRLKFFLAKNKVNYEIKLSKLKG</sequence>
<keyword evidence="3" id="KW-0808">Transferase</keyword>
<dbReference type="GeneID" id="35768368"/>
<reference evidence="2" key="2">
    <citation type="submission" date="2022-09" db="EMBL/GenBank/DDBJ databases">
        <title>Aerococcus urinae taxonomy study.</title>
        <authorList>
            <person name="Christensen J."/>
            <person name="Senneby E."/>
        </authorList>
    </citation>
    <scope>NUCLEOTIDE SEQUENCE</scope>
    <source>
        <strain evidence="2">NLD-066-U95</strain>
    </source>
</reference>
<proteinExistence type="predicted"/>
<accession>A0A0X8FEP8</accession>
<evidence type="ECO:0000313" key="5">
    <source>
        <dbReference type="Proteomes" id="UP001069145"/>
    </source>
</evidence>
<evidence type="ECO:0000259" key="1">
    <source>
        <dbReference type="Pfam" id="PF00535"/>
    </source>
</evidence>
<dbReference type="RefSeq" id="WP_060778415.1">
    <property type="nucleotide sequence ID" value="NZ_CAJHLF010000005.1"/>
</dbReference>
<feature type="domain" description="Glycosyltransferase 2-like" evidence="1">
    <location>
        <begin position="4"/>
        <end position="124"/>
    </location>
</feature>
<dbReference type="Pfam" id="PF00535">
    <property type="entry name" value="Glycos_transf_2"/>
    <property type="match status" value="1"/>
</dbReference>
<dbReference type="Gene3D" id="3.90.550.10">
    <property type="entry name" value="Spore Coat Polysaccharide Biosynthesis Protein SpsA, Chain A"/>
    <property type="match status" value="1"/>
</dbReference>
<dbReference type="SUPFAM" id="SSF53448">
    <property type="entry name" value="Nucleotide-diphospho-sugar transferases"/>
    <property type="match status" value="1"/>
</dbReference>
<gene>
    <name evidence="3" type="ORF">I6G68_04675</name>
    <name evidence="2" type="ORF">ODY43_06995</name>
</gene>
<dbReference type="EMBL" id="JAOTML010000008">
    <property type="protein sequence ID" value="MCY3053733.1"/>
    <property type="molecule type" value="Genomic_DNA"/>
</dbReference>
<dbReference type="EMBL" id="CP065662">
    <property type="protein sequence ID" value="QPS00705.1"/>
    <property type="molecule type" value="Genomic_DNA"/>
</dbReference>
<protein>
    <submittedName>
        <fullName evidence="3">Glycosyltransferase family 2 protein</fullName>
    </submittedName>
</protein>
<keyword evidence="5" id="KW-1185">Reference proteome</keyword>
<dbReference type="KEGG" id="aun:AWM73_05365"/>
<dbReference type="Proteomes" id="UP000594771">
    <property type="component" value="Chromosome"/>
</dbReference>
<evidence type="ECO:0000313" key="2">
    <source>
        <dbReference type="EMBL" id="MCY3053733.1"/>
    </source>
</evidence>
<evidence type="ECO:0000313" key="4">
    <source>
        <dbReference type="Proteomes" id="UP000594771"/>
    </source>
</evidence>
<dbReference type="InterPro" id="IPR029044">
    <property type="entry name" value="Nucleotide-diphossugar_trans"/>
</dbReference>
<dbReference type="CDD" id="cd00761">
    <property type="entry name" value="Glyco_tranf_GTA_type"/>
    <property type="match status" value="1"/>
</dbReference>
<dbReference type="InterPro" id="IPR001173">
    <property type="entry name" value="Glyco_trans_2-like"/>
</dbReference>
<evidence type="ECO:0000313" key="3">
    <source>
        <dbReference type="EMBL" id="QPS00705.1"/>
    </source>
</evidence>
<dbReference type="AlphaFoldDB" id="A0A0X8FEP8"/>
<dbReference type="GO" id="GO:0016758">
    <property type="term" value="F:hexosyltransferase activity"/>
    <property type="evidence" value="ECO:0007669"/>
    <property type="project" value="UniProtKB-ARBA"/>
</dbReference>